<reference evidence="1" key="1">
    <citation type="submission" date="2013-12" db="EMBL/GenBank/DDBJ databases">
        <authorList>
            <person name="Omoto C.K."/>
            <person name="Sibley D."/>
            <person name="Venepally P."/>
            <person name="Hadjithomas M."/>
            <person name="Karamycheva S."/>
            <person name="Brunk B."/>
            <person name="Roos D."/>
            <person name="Caler E."/>
            <person name="Lorenzi H."/>
        </authorList>
    </citation>
    <scope>NUCLEOTIDE SEQUENCE</scope>
</reference>
<evidence type="ECO:0000313" key="1">
    <source>
        <dbReference type="EMBL" id="EZG66931.1"/>
    </source>
</evidence>
<protein>
    <submittedName>
        <fullName evidence="1">Uncharacterized protein</fullName>
    </submittedName>
</protein>
<accession>A0A023B748</accession>
<dbReference type="AlphaFoldDB" id="A0A023B748"/>
<dbReference type="EMBL" id="AFNH02000553">
    <property type="protein sequence ID" value="EZG66931.1"/>
    <property type="molecule type" value="Genomic_DNA"/>
</dbReference>
<sequence>MTRGIKGEGRRTVYGLLSTVVINVSSSSASIIANDDQINSVFCYGIDSNVLVRVNTDGSSELLGGERNGCPQLLEGVVQLMLALDFKEALEVRDLGIMNTNSEVVERIQKVDNENMSTYKFHFGKRSSPAKSSQRKHWLVRAWDNLPACATIQPDSDDCGRLLADDD</sequence>
<name>A0A023B748_GRENI</name>
<comment type="caution">
    <text evidence="1">The sequence shown here is derived from an EMBL/GenBank/DDBJ whole genome shotgun (WGS) entry which is preliminary data.</text>
</comment>
<gene>
    <name evidence="1" type="ORF">GNI_073870</name>
</gene>
<dbReference type="VEuPathDB" id="CryptoDB:GNI_073870"/>
<dbReference type="GeneID" id="22912706"/>
<evidence type="ECO:0000313" key="2">
    <source>
        <dbReference type="Proteomes" id="UP000019763"/>
    </source>
</evidence>
<proteinExistence type="predicted"/>
<keyword evidence="2" id="KW-1185">Reference proteome</keyword>
<dbReference type="Proteomes" id="UP000019763">
    <property type="component" value="Unassembled WGS sequence"/>
</dbReference>
<organism evidence="1 2">
    <name type="scientific">Gregarina niphandrodes</name>
    <name type="common">Septate eugregarine</name>
    <dbReference type="NCBI Taxonomy" id="110365"/>
    <lineage>
        <taxon>Eukaryota</taxon>
        <taxon>Sar</taxon>
        <taxon>Alveolata</taxon>
        <taxon>Apicomplexa</taxon>
        <taxon>Conoidasida</taxon>
        <taxon>Gregarinasina</taxon>
        <taxon>Eugregarinorida</taxon>
        <taxon>Gregarinidae</taxon>
        <taxon>Gregarina</taxon>
    </lineage>
</organism>
<dbReference type="RefSeq" id="XP_011130421.1">
    <property type="nucleotide sequence ID" value="XM_011132119.1"/>
</dbReference>